<dbReference type="InterPro" id="IPR043461">
    <property type="entry name" value="LpxH-like"/>
</dbReference>
<accession>A0A0S4MRR5</accession>
<keyword evidence="2" id="KW-0997">Cell inner membrane</keyword>
<proteinExistence type="predicted"/>
<gene>
    <name evidence="8" type="ORF">JGI1_00318</name>
</gene>
<keyword evidence="1" id="KW-1003">Cell membrane</keyword>
<dbReference type="GO" id="GO:0008758">
    <property type="term" value="F:UDP-2,3-diacylglucosamine hydrolase activity"/>
    <property type="evidence" value="ECO:0007669"/>
    <property type="project" value="TreeGrafter"/>
</dbReference>
<dbReference type="STRING" id="1643428.GCA_001442855_00305"/>
<evidence type="ECO:0000256" key="4">
    <source>
        <dbReference type="ARBA" id="ARBA00022801"/>
    </source>
</evidence>
<dbReference type="PANTHER" id="PTHR34990:SF1">
    <property type="entry name" value="UDP-2,3-DIACYLGLUCOSAMINE HYDROLASE"/>
    <property type="match status" value="1"/>
</dbReference>
<dbReference type="Gene3D" id="3.60.21.10">
    <property type="match status" value="1"/>
</dbReference>
<evidence type="ECO:0000256" key="1">
    <source>
        <dbReference type="ARBA" id="ARBA00022475"/>
    </source>
</evidence>
<dbReference type="PANTHER" id="PTHR34990">
    <property type="entry name" value="UDP-2,3-DIACYLGLUCOSAMINE HYDROLASE-RELATED"/>
    <property type="match status" value="1"/>
</dbReference>
<dbReference type="InterPro" id="IPR004843">
    <property type="entry name" value="Calcineurin-like_PHP"/>
</dbReference>
<dbReference type="GO" id="GO:0009245">
    <property type="term" value="P:lipid A biosynthetic process"/>
    <property type="evidence" value="ECO:0007669"/>
    <property type="project" value="TreeGrafter"/>
</dbReference>
<organism evidence="8 9">
    <name type="scientific">Candidatus Thermokryptus mobilis</name>
    <dbReference type="NCBI Taxonomy" id="1643428"/>
    <lineage>
        <taxon>Bacteria</taxon>
        <taxon>Pseudomonadati</taxon>
        <taxon>Candidatus Kryptoniota</taxon>
        <taxon>Candidatus Thermokryptus</taxon>
    </lineage>
</organism>
<sequence>MERAFFISDVHLGHGTKESERAKQIELLRFLDIVGQSSGKLFIVGDFFDVWFEYKLAVPKGFVRVLGKLAELVDSGVEVFYVLGNHDFWVRNYFEDEIGIKVFKDDLKVELNGKKFYIIHGDGLSKDDIGYKVLKKILRNGTSIFLYSLFHPDLGLKLASAFSRKSREYSTNRASVSENRLREEKSMIEFAQGKIEDGFDYVVMGHLHKPGIKKLGDGYYVNIGDWLWNFTYGFFETEFEIKKWEFTSDEVKKLLQK</sequence>
<evidence type="ECO:0000256" key="5">
    <source>
        <dbReference type="ARBA" id="ARBA00023136"/>
    </source>
</evidence>
<evidence type="ECO:0000313" key="9">
    <source>
        <dbReference type="Proteomes" id="UP000320623"/>
    </source>
</evidence>
<dbReference type="Pfam" id="PF00149">
    <property type="entry name" value="Metallophos"/>
    <property type="match status" value="1"/>
</dbReference>
<keyword evidence="9" id="KW-1185">Reference proteome</keyword>
<evidence type="ECO:0000256" key="2">
    <source>
        <dbReference type="ARBA" id="ARBA00022519"/>
    </source>
</evidence>
<evidence type="ECO:0000259" key="7">
    <source>
        <dbReference type="Pfam" id="PF00149"/>
    </source>
</evidence>
<keyword evidence="3" id="KW-0479">Metal-binding</keyword>
<dbReference type="RefSeq" id="WP_181180203.1">
    <property type="nucleotide sequence ID" value="NZ_FAOO01000002.1"/>
</dbReference>
<evidence type="ECO:0000256" key="3">
    <source>
        <dbReference type="ARBA" id="ARBA00022723"/>
    </source>
</evidence>
<reference evidence="9" key="1">
    <citation type="submission" date="2015-11" db="EMBL/GenBank/DDBJ databases">
        <authorList>
            <person name="Varghese N."/>
        </authorList>
    </citation>
    <scope>NUCLEOTIDE SEQUENCE [LARGE SCALE GENOMIC DNA]</scope>
</reference>
<dbReference type="GO" id="GO:0046872">
    <property type="term" value="F:metal ion binding"/>
    <property type="evidence" value="ECO:0007669"/>
    <property type="project" value="UniProtKB-KW"/>
</dbReference>
<dbReference type="GO" id="GO:0016020">
    <property type="term" value="C:membrane"/>
    <property type="evidence" value="ECO:0007669"/>
    <property type="project" value="GOC"/>
</dbReference>
<keyword evidence="5" id="KW-0472">Membrane</keyword>
<name>A0A0S4MRR5_9BACT</name>
<feature type="domain" description="Calcineurin-like phosphoesterase" evidence="7">
    <location>
        <begin position="5"/>
        <end position="210"/>
    </location>
</feature>
<evidence type="ECO:0000256" key="6">
    <source>
        <dbReference type="ARBA" id="ARBA00023211"/>
    </source>
</evidence>
<dbReference type="EMBL" id="FAOO01000002">
    <property type="protein sequence ID" value="CUU01712.1"/>
    <property type="molecule type" value="Genomic_DNA"/>
</dbReference>
<evidence type="ECO:0000313" key="8">
    <source>
        <dbReference type="EMBL" id="CUU01712.1"/>
    </source>
</evidence>
<keyword evidence="6" id="KW-0464">Manganese</keyword>
<dbReference type="SUPFAM" id="SSF56300">
    <property type="entry name" value="Metallo-dependent phosphatases"/>
    <property type="match status" value="1"/>
</dbReference>
<keyword evidence="4 8" id="KW-0378">Hydrolase</keyword>
<dbReference type="AlphaFoldDB" id="A0A0S4MRR5"/>
<protein>
    <submittedName>
        <fullName evidence="8">UDP-2,3-diacylglucosamine hydrolase</fullName>
    </submittedName>
</protein>
<dbReference type="CDD" id="cd07398">
    <property type="entry name" value="MPP_YbbF-LpxH"/>
    <property type="match status" value="1"/>
</dbReference>
<dbReference type="Proteomes" id="UP000320623">
    <property type="component" value="Unassembled WGS sequence"/>
</dbReference>
<dbReference type="InterPro" id="IPR029052">
    <property type="entry name" value="Metallo-depent_PP-like"/>
</dbReference>